<protein>
    <submittedName>
        <fullName evidence="2">Uncharacterized protein</fullName>
    </submittedName>
</protein>
<evidence type="ECO:0000256" key="1">
    <source>
        <dbReference type="SAM" id="SignalP"/>
    </source>
</evidence>
<evidence type="ECO:0000313" key="3">
    <source>
        <dbReference type="Proteomes" id="UP000248326"/>
    </source>
</evidence>
<comment type="caution">
    <text evidence="2">The sequence shown here is derived from an EMBL/GenBank/DDBJ whole genome shotgun (WGS) entry which is preliminary data.</text>
</comment>
<dbReference type="Proteomes" id="UP000248326">
    <property type="component" value="Unassembled WGS sequence"/>
</dbReference>
<organism evidence="2 3">
    <name type="scientific">Deinococcus yavapaiensis KR-236</name>
    <dbReference type="NCBI Taxonomy" id="694435"/>
    <lineage>
        <taxon>Bacteria</taxon>
        <taxon>Thermotogati</taxon>
        <taxon>Deinococcota</taxon>
        <taxon>Deinococci</taxon>
        <taxon>Deinococcales</taxon>
        <taxon>Deinococcaceae</taxon>
        <taxon>Deinococcus</taxon>
    </lineage>
</organism>
<accession>A0A318SH85</accession>
<feature type="chain" id="PRO_5016303910" evidence="1">
    <location>
        <begin position="22"/>
        <end position="236"/>
    </location>
</feature>
<dbReference type="EMBL" id="QJSX01000001">
    <property type="protein sequence ID" value="PYE56485.1"/>
    <property type="molecule type" value="Genomic_DNA"/>
</dbReference>
<keyword evidence="3" id="KW-1185">Reference proteome</keyword>
<gene>
    <name evidence="2" type="ORF">DES52_101289</name>
</gene>
<name>A0A318SH85_9DEIO</name>
<reference evidence="2 3" key="1">
    <citation type="submission" date="2018-06" db="EMBL/GenBank/DDBJ databases">
        <title>Genomic Encyclopedia of Type Strains, Phase IV (KMG-IV): sequencing the most valuable type-strain genomes for metagenomic binning, comparative biology and taxonomic classification.</title>
        <authorList>
            <person name="Goeker M."/>
        </authorList>
    </citation>
    <scope>NUCLEOTIDE SEQUENCE [LARGE SCALE GENOMIC DNA]</scope>
    <source>
        <strain evidence="2 3">DSM 18048</strain>
    </source>
</reference>
<dbReference type="AlphaFoldDB" id="A0A318SH85"/>
<keyword evidence="1" id="KW-0732">Signal</keyword>
<feature type="signal peptide" evidence="1">
    <location>
        <begin position="1"/>
        <end position="21"/>
    </location>
</feature>
<dbReference type="OrthoDB" id="9987188at2"/>
<dbReference type="RefSeq" id="WP_110884970.1">
    <property type="nucleotide sequence ID" value="NZ_QJSX01000001.1"/>
</dbReference>
<sequence length="236" mass="26345">MNKLAALALTLLAPLAGGASSKPRPVLSYFDALVNNDLPLAERSRPLHLVALDTNAARRRITVLDEKNRYLLVGRDSNLRSKKGELYELAVWNDKRGQDVLGIANLHAQKCPREWDEGTCTPGTEFWMRVEGIWYPVTDDLGAGICSPWSAHPLATLPPSIRAEVTRRSVALVSILTPPGNRTPREQMPRFVCRLPRVGTTVRVLFDAVNTSRSVMKHTVLYLKWRGDRFVPSLTP</sequence>
<evidence type="ECO:0000313" key="2">
    <source>
        <dbReference type="EMBL" id="PYE56485.1"/>
    </source>
</evidence>
<proteinExistence type="predicted"/>